<dbReference type="AlphaFoldDB" id="A0AAT9HVV0"/>
<evidence type="ECO:0000256" key="2">
    <source>
        <dbReference type="SAM" id="SignalP"/>
    </source>
</evidence>
<name>A0AAT9HVV0_9ACTN</name>
<accession>A0AAT9HVV0</accession>
<feature type="region of interest" description="Disordered" evidence="1">
    <location>
        <begin position="92"/>
        <end position="123"/>
    </location>
</feature>
<protein>
    <submittedName>
        <fullName evidence="3">Uncharacterized protein</fullName>
    </submittedName>
</protein>
<feature type="compositionally biased region" description="Polar residues" evidence="1">
    <location>
        <begin position="197"/>
        <end position="215"/>
    </location>
</feature>
<proteinExistence type="predicted"/>
<feature type="signal peptide" evidence="2">
    <location>
        <begin position="1"/>
        <end position="29"/>
    </location>
</feature>
<gene>
    <name evidence="3" type="ORF">SHKM778_80250</name>
</gene>
<keyword evidence="2" id="KW-0732">Signal</keyword>
<reference evidence="3" key="2">
    <citation type="submission" date="2024-07" db="EMBL/GenBank/DDBJ databases">
        <title>Streptomyces haneummycinica sp. nov., a new antibiotic-producing actinobacterium isolated from marine sediment.</title>
        <authorList>
            <person name="Uemura M."/>
            <person name="Hamada M."/>
            <person name="Hirano S."/>
            <person name="Kobayashi K."/>
            <person name="Ohshiro T."/>
            <person name="Kobayashi T."/>
            <person name="Terahara T."/>
        </authorList>
    </citation>
    <scope>NUCLEOTIDE SEQUENCE</scope>
    <source>
        <strain evidence="3">KM77-8</strain>
    </source>
</reference>
<dbReference type="EMBL" id="AP035768">
    <property type="protein sequence ID" value="BFO21637.1"/>
    <property type="molecule type" value="Genomic_DNA"/>
</dbReference>
<feature type="region of interest" description="Disordered" evidence="1">
    <location>
        <begin position="144"/>
        <end position="267"/>
    </location>
</feature>
<feature type="compositionally biased region" description="Basic residues" evidence="1">
    <location>
        <begin position="234"/>
        <end position="244"/>
    </location>
</feature>
<reference evidence="3" key="1">
    <citation type="submission" date="2024-06" db="EMBL/GenBank/DDBJ databases">
        <authorList>
            <consortium name="consrtm"/>
            <person name="Uemura M."/>
            <person name="Terahara T."/>
        </authorList>
    </citation>
    <scope>NUCLEOTIDE SEQUENCE</scope>
    <source>
        <strain evidence="3">KM77-8</strain>
    </source>
</reference>
<feature type="compositionally biased region" description="Low complexity" evidence="1">
    <location>
        <begin position="92"/>
        <end position="118"/>
    </location>
</feature>
<feature type="compositionally biased region" description="Low complexity" evidence="1">
    <location>
        <begin position="146"/>
        <end position="192"/>
    </location>
</feature>
<sequence>MRALPARRIALGALCAALLAGVTGPAALAADTRPAPTAPLAQVRTADAPEHGLTPVVDLLRAVLEADDGRLPAEEARRLGDAALAALAMPADDDPATTTVSSSVTTNVSSSVTTNVTSLTEDDLTSEEAAALREVLDQLLALLRPESTTETATETDTASETATDTASETATDAASESATDAVSETATDTSATPKHPPSSTSWWPVRTLSSPSCSAPNRKRRSCPPRPAPSPPNRRGRHCSRASRCRCSPPSWRRPRRTLGRSRGTLI</sequence>
<feature type="chain" id="PRO_5043703445" evidence="2">
    <location>
        <begin position="30"/>
        <end position="267"/>
    </location>
</feature>
<organism evidence="3">
    <name type="scientific">Streptomyces haneummycinicus</name>
    <dbReference type="NCBI Taxonomy" id="3074435"/>
    <lineage>
        <taxon>Bacteria</taxon>
        <taxon>Bacillati</taxon>
        <taxon>Actinomycetota</taxon>
        <taxon>Actinomycetes</taxon>
        <taxon>Kitasatosporales</taxon>
        <taxon>Streptomycetaceae</taxon>
        <taxon>Streptomyces</taxon>
    </lineage>
</organism>
<evidence type="ECO:0000256" key="1">
    <source>
        <dbReference type="SAM" id="MobiDB-lite"/>
    </source>
</evidence>
<evidence type="ECO:0000313" key="3">
    <source>
        <dbReference type="EMBL" id="BFO21637.1"/>
    </source>
</evidence>